<evidence type="ECO:0000313" key="2">
    <source>
        <dbReference type="Proteomes" id="UP000316256"/>
    </source>
</evidence>
<reference evidence="1 2" key="1">
    <citation type="submission" date="2019-06" db="EMBL/GenBank/DDBJ databases">
        <title>Rhodococcus spaelei sp. nov., isolated from a cave.</title>
        <authorList>
            <person name="Lee S.D."/>
        </authorList>
    </citation>
    <scope>NUCLEOTIDE SEQUENCE [LARGE SCALE GENOMIC DNA]</scope>
    <source>
        <strain evidence="1 2">C9-5</strain>
    </source>
</reference>
<dbReference type="InterPro" id="IPR036388">
    <property type="entry name" value="WH-like_DNA-bd_sf"/>
</dbReference>
<keyword evidence="2" id="KW-1185">Reference proteome</keyword>
<dbReference type="EMBL" id="VIGH01000003">
    <property type="protein sequence ID" value="TQF73644.1"/>
    <property type="molecule type" value="Genomic_DNA"/>
</dbReference>
<dbReference type="Gene3D" id="1.10.10.10">
    <property type="entry name" value="Winged helix-like DNA-binding domain superfamily/Winged helix DNA-binding domain"/>
    <property type="match status" value="1"/>
</dbReference>
<organism evidence="1 2">
    <name type="scientific">Rhodococcus spelaei</name>
    <dbReference type="NCBI Taxonomy" id="2546320"/>
    <lineage>
        <taxon>Bacteria</taxon>
        <taxon>Bacillati</taxon>
        <taxon>Actinomycetota</taxon>
        <taxon>Actinomycetes</taxon>
        <taxon>Mycobacteriales</taxon>
        <taxon>Nocardiaceae</taxon>
        <taxon>Rhodococcus</taxon>
    </lineage>
</organism>
<comment type="caution">
    <text evidence="1">The sequence shown here is derived from an EMBL/GenBank/DDBJ whole genome shotgun (WGS) entry which is preliminary data.</text>
</comment>
<dbReference type="AlphaFoldDB" id="A0A541BMY6"/>
<accession>A0A541BMY6</accession>
<name>A0A541BMY6_9NOCA</name>
<evidence type="ECO:0000313" key="1">
    <source>
        <dbReference type="EMBL" id="TQF73644.1"/>
    </source>
</evidence>
<protein>
    <submittedName>
        <fullName evidence="1">Uncharacterized protein</fullName>
    </submittedName>
</protein>
<gene>
    <name evidence="1" type="ORF">FK531_09250</name>
</gene>
<dbReference type="Proteomes" id="UP000316256">
    <property type="component" value="Unassembled WGS sequence"/>
</dbReference>
<dbReference type="OrthoDB" id="4565362at2"/>
<dbReference type="InterPro" id="IPR013324">
    <property type="entry name" value="RNA_pol_sigma_r3/r4-like"/>
</dbReference>
<dbReference type="SUPFAM" id="SSF88659">
    <property type="entry name" value="Sigma3 and sigma4 domains of RNA polymerase sigma factors"/>
    <property type="match status" value="1"/>
</dbReference>
<proteinExistence type="predicted"/>
<sequence length="67" mass="7333">MIAANEQRARALERLPVTYSLALRLRDAGLSRELIAECLRIEPEAVGPMMTIAEAKLAAILDESGPR</sequence>
<dbReference type="RefSeq" id="WP_142098019.1">
    <property type="nucleotide sequence ID" value="NZ_VIGH01000003.1"/>
</dbReference>